<sequence>MFGFRKVSNFAGNRGIGLAQAILLALLKTLNEVFVKRSHIAAAVLFSGLGLASTAFAQGGPGGHDDHGGPQQHPGGQQMQGHGGYQNQNQAQNRGPQGIPGGQHHDNGRPPPRADNGPGRGGPGGMHGDSPREWHRGDRLPNDYRDRQYVVDDYRGYGLRQPPRGYHWVGVGGDYVLAAIATGVIAQIVLSGGN</sequence>
<dbReference type="AlphaFoldDB" id="A0A158G2M9"/>
<dbReference type="Proteomes" id="UP000054893">
    <property type="component" value="Unassembled WGS sequence"/>
</dbReference>
<name>A0A158G2M9_CABSO</name>
<feature type="region of interest" description="Disordered" evidence="1">
    <location>
        <begin position="57"/>
        <end position="141"/>
    </location>
</feature>
<evidence type="ECO:0000256" key="1">
    <source>
        <dbReference type="SAM" id="MobiDB-lite"/>
    </source>
</evidence>
<evidence type="ECO:0000313" key="2">
    <source>
        <dbReference type="EMBL" id="SAL26388.1"/>
    </source>
</evidence>
<protein>
    <submittedName>
        <fullName evidence="2">Integral membrane protein-like protein</fullName>
    </submittedName>
</protein>
<feature type="compositionally biased region" description="Low complexity" evidence="1">
    <location>
        <begin position="69"/>
        <end position="95"/>
    </location>
</feature>
<gene>
    <name evidence="2" type="ORF">AWB64_02171</name>
</gene>
<accession>A0A158G2M9</accession>
<feature type="compositionally biased region" description="Gly residues" evidence="1">
    <location>
        <begin position="118"/>
        <end position="127"/>
    </location>
</feature>
<feature type="compositionally biased region" description="Basic and acidic residues" evidence="1">
    <location>
        <begin position="129"/>
        <end position="141"/>
    </location>
</feature>
<organism evidence="2 3">
    <name type="scientific">Caballeronia sordidicola</name>
    <name type="common">Burkholderia sordidicola</name>
    <dbReference type="NCBI Taxonomy" id="196367"/>
    <lineage>
        <taxon>Bacteria</taxon>
        <taxon>Pseudomonadati</taxon>
        <taxon>Pseudomonadota</taxon>
        <taxon>Betaproteobacteria</taxon>
        <taxon>Burkholderiales</taxon>
        <taxon>Burkholderiaceae</taxon>
        <taxon>Caballeronia</taxon>
    </lineage>
</organism>
<dbReference type="Gene3D" id="3.10.450.160">
    <property type="entry name" value="inner membrane protein cigr"/>
    <property type="match status" value="1"/>
</dbReference>
<dbReference type="EMBL" id="FCOC02000004">
    <property type="protein sequence ID" value="SAL26388.1"/>
    <property type="molecule type" value="Genomic_DNA"/>
</dbReference>
<proteinExistence type="predicted"/>
<dbReference type="InterPro" id="IPR024572">
    <property type="entry name" value="RcnB"/>
</dbReference>
<reference evidence="2 3" key="1">
    <citation type="submission" date="2016-01" db="EMBL/GenBank/DDBJ databases">
        <authorList>
            <person name="Oliw E.H."/>
        </authorList>
    </citation>
    <scope>NUCLEOTIDE SEQUENCE [LARGE SCALE GENOMIC DNA]</scope>
    <source>
        <strain evidence="2">LMG 22029</strain>
    </source>
</reference>
<dbReference type="Pfam" id="PF11776">
    <property type="entry name" value="RcnB"/>
    <property type="match status" value="1"/>
</dbReference>
<evidence type="ECO:0000313" key="3">
    <source>
        <dbReference type="Proteomes" id="UP000054893"/>
    </source>
</evidence>